<name>A0ABV2RUD6_BRAJP</name>
<evidence type="ECO:0000313" key="2">
    <source>
        <dbReference type="Proteomes" id="UP001549291"/>
    </source>
</evidence>
<reference evidence="1 2" key="1">
    <citation type="submission" date="2024-06" db="EMBL/GenBank/DDBJ databases">
        <title>Genomic Encyclopedia of Type Strains, Phase V (KMG-V): Genome sequencing to study the core and pangenomes of soil and plant-associated prokaryotes.</title>
        <authorList>
            <person name="Whitman W."/>
        </authorList>
    </citation>
    <scope>NUCLEOTIDE SEQUENCE [LARGE SCALE GENOMIC DNA]</scope>
    <source>
        <strain evidence="1 2">USDA 160</strain>
    </source>
</reference>
<accession>A0ABV2RUD6</accession>
<dbReference type="RefSeq" id="WP_248878920.1">
    <property type="nucleotide sequence ID" value="NZ_CP066351.1"/>
</dbReference>
<organism evidence="1 2">
    <name type="scientific">Bradyrhizobium japonicum</name>
    <dbReference type="NCBI Taxonomy" id="375"/>
    <lineage>
        <taxon>Bacteria</taxon>
        <taxon>Pseudomonadati</taxon>
        <taxon>Pseudomonadota</taxon>
        <taxon>Alphaproteobacteria</taxon>
        <taxon>Hyphomicrobiales</taxon>
        <taxon>Nitrobacteraceae</taxon>
        <taxon>Bradyrhizobium</taxon>
    </lineage>
</organism>
<dbReference type="EMBL" id="JBEPTQ010000002">
    <property type="protein sequence ID" value="MET4719937.1"/>
    <property type="molecule type" value="Genomic_DNA"/>
</dbReference>
<gene>
    <name evidence="1" type="ORF">ABIF63_004043</name>
</gene>
<keyword evidence="2" id="KW-1185">Reference proteome</keyword>
<comment type="caution">
    <text evidence="1">The sequence shown here is derived from an EMBL/GenBank/DDBJ whole genome shotgun (WGS) entry which is preliminary data.</text>
</comment>
<proteinExistence type="predicted"/>
<dbReference type="Pfam" id="PF08843">
    <property type="entry name" value="AbiEii"/>
    <property type="match status" value="1"/>
</dbReference>
<dbReference type="InterPro" id="IPR014942">
    <property type="entry name" value="AbiEii"/>
</dbReference>
<evidence type="ECO:0008006" key="3">
    <source>
        <dbReference type="Google" id="ProtNLM"/>
    </source>
</evidence>
<protein>
    <recommendedName>
        <fullName evidence="3">Nucleotidyl transferase AbiEii/AbiGii toxin family protein</fullName>
    </recommendedName>
</protein>
<sequence length="225" mass="25486">MFERFLVRLGECEVWNKRLVLKGAMALIGVTQDHQRTTTDIDVWAIDKLTREEAIEAFKAIASVAPSDADPVTFNLDTLKVESINTKADEPGHQITCEARIGNKRLKFNLEISHGHVCTPKLVMMTYPTVLDGHAPAKIMAYNAETMLAEKVHAIVSLGTHTSHYKEFYDVALIMKKCDLDGHDTEQAFKRTFGNRLTDIPDLDSEKLPVFHPDFFAEGERNWRE</sequence>
<evidence type="ECO:0000313" key="1">
    <source>
        <dbReference type="EMBL" id="MET4719937.1"/>
    </source>
</evidence>
<dbReference type="Proteomes" id="UP001549291">
    <property type="component" value="Unassembled WGS sequence"/>
</dbReference>